<protein>
    <submittedName>
        <fullName evidence="3">Uncharacterized protein</fullName>
    </submittedName>
</protein>
<feature type="signal peptide" evidence="2">
    <location>
        <begin position="1"/>
        <end position="22"/>
    </location>
</feature>
<proteinExistence type="predicted"/>
<evidence type="ECO:0000256" key="2">
    <source>
        <dbReference type="SAM" id="SignalP"/>
    </source>
</evidence>
<dbReference type="EMBL" id="UFQR01000005">
    <property type="protein sequence ID" value="SSW95532.1"/>
    <property type="molecule type" value="Genomic_DNA"/>
</dbReference>
<name>A0A3B0LYN5_9GAMM</name>
<evidence type="ECO:0000256" key="1">
    <source>
        <dbReference type="SAM" id="MobiDB-lite"/>
    </source>
</evidence>
<organism evidence="3">
    <name type="scientific">Arsenophonus endosymbiont of Trialeurodes vaporariorum</name>
    <dbReference type="NCBI Taxonomy" id="235567"/>
    <lineage>
        <taxon>Bacteria</taxon>
        <taxon>Pseudomonadati</taxon>
        <taxon>Pseudomonadota</taxon>
        <taxon>Gammaproteobacteria</taxon>
        <taxon>Enterobacterales</taxon>
        <taxon>Morganellaceae</taxon>
        <taxon>Arsenophonus</taxon>
    </lineage>
</organism>
<sequence length="62" mass="6908" precursor="true">MKRLVKIFAITSVLGISFLAFANKENSSDEKIATNEMCDTQFGPEQPQGSTTENEQKNKDLL</sequence>
<feature type="chain" id="PRO_5017260020" evidence="2">
    <location>
        <begin position="23"/>
        <end position="62"/>
    </location>
</feature>
<gene>
    <name evidence="3" type="ORF">ARTV_1479</name>
</gene>
<evidence type="ECO:0000313" key="3">
    <source>
        <dbReference type="EMBL" id="SSW95532.1"/>
    </source>
</evidence>
<feature type="region of interest" description="Disordered" evidence="1">
    <location>
        <begin position="32"/>
        <end position="62"/>
    </location>
</feature>
<keyword evidence="2" id="KW-0732">Signal</keyword>
<dbReference type="AlphaFoldDB" id="A0A3B0LYN5"/>
<reference evidence="3" key="1">
    <citation type="submission" date="2018-04" db="EMBL/GenBank/DDBJ databases">
        <authorList>
            <person name="Go L.Y."/>
            <person name="Mitchell J.A."/>
        </authorList>
    </citation>
    <scope>NUCLEOTIDE SEQUENCE</scope>
    <source>
        <strain evidence="3">ARTV</strain>
    </source>
</reference>
<accession>A0A3B0LYN5</accession>